<proteinExistence type="predicted"/>
<feature type="compositionally biased region" description="Basic residues" evidence="5">
    <location>
        <begin position="262"/>
        <end position="277"/>
    </location>
</feature>
<feature type="compositionally biased region" description="Acidic residues" evidence="5">
    <location>
        <begin position="166"/>
        <end position="186"/>
    </location>
</feature>
<sequence>MLSVPLVLFRGGDAAFGAEARELATLRARKRASGEWVGRLLAGVGAPLALLGDGRTSVARAGDAQTTRQQAAGRGDAKQRAANSPCPSSSSSSLSSSSSSSDSSASASSSDSSNSSSDNEDEAPPPPAGSGNGGGGNGGDDQKKKDDEDEDDGNSSDSSSSSDSSAGDDSDQEEDDGVMLDTDDEQPLNGVDPTDDDLSGESDGSSDLENSYPRLPSAPVDTLIAFRQQAAQKELQLTKKLKNEVIEDAKQRQQERRDQAQRSKRKKKAPQSKRRHSKQSDVLSNRSGHLGHHSNGSAGTVDVKMVTTQEKEEEDEWLVDCSCGLKEKNYDDGTSMIQCDSCSHWVHAKCADKQPEAVAQEKFMCFRCSWMFDCVCAVRRRPNHDDGQRMVECESCKTWQHTMCVGIPMTEEPPDDYRCPRCVKKSHRRKSELKTSGSRDRQRKRSHAEPSRHHRKSKDASPVVAVDVRSSARAIDSLTTPTRLHRSRRTEARESPKMEKKLAQLPPLPPVPAASPPTTPPPPPSTPPPPSVVSSHALPGSTKHDRSHGRVKRRSEREREHSSASTSSSHRKRDRSLGENSTSTKTYSQSEQSDVKHHAPPPSAVTPSPRGKGLMLRGYSPASSRANATTSESVDVRPPLPLTPPSGGASSGNSYSSNNGHGGRKRKTSSARDRLAKKLKIKKSTLR</sequence>
<feature type="compositionally biased region" description="Basic residues" evidence="5">
    <location>
        <begin position="441"/>
        <end position="457"/>
    </location>
</feature>
<feature type="compositionally biased region" description="Low complexity" evidence="5">
    <location>
        <begin position="646"/>
        <end position="659"/>
    </location>
</feature>
<comment type="caution">
    <text evidence="7">The sequence shown here is derived from an EMBL/GenBank/DDBJ whole genome shotgun (WGS) entry which is preliminary data.</text>
</comment>
<feature type="domain" description="PHD-type" evidence="6">
    <location>
        <begin position="362"/>
        <end position="425"/>
    </location>
</feature>
<feature type="compositionally biased region" description="Low complexity" evidence="5">
    <location>
        <begin position="88"/>
        <end position="117"/>
    </location>
</feature>
<dbReference type="SMART" id="SM00249">
    <property type="entry name" value="PHD"/>
    <property type="match status" value="2"/>
</dbReference>
<dbReference type="InterPro" id="IPR019787">
    <property type="entry name" value="Znf_PHD-finger"/>
</dbReference>
<feature type="compositionally biased region" description="Gly residues" evidence="5">
    <location>
        <begin position="130"/>
        <end position="139"/>
    </location>
</feature>
<evidence type="ECO:0000313" key="8">
    <source>
        <dbReference type="Proteomes" id="UP001165083"/>
    </source>
</evidence>
<dbReference type="InterPro" id="IPR058054">
    <property type="entry name" value="Znf_MS1-like"/>
</dbReference>
<dbReference type="Pfam" id="PF00628">
    <property type="entry name" value="PHD"/>
    <property type="match status" value="2"/>
</dbReference>
<reference evidence="7" key="1">
    <citation type="submission" date="2023-04" db="EMBL/GenBank/DDBJ databases">
        <title>Phytophthora lilii NBRC 32176.</title>
        <authorList>
            <person name="Ichikawa N."/>
            <person name="Sato H."/>
            <person name="Tonouchi N."/>
        </authorList>
    </citation>
    <scope>NUCLEOTIDE SEQUENCE</scope>
    <source>
        <strain evidence="7">NBRC 32176</strain>
    </source>
</reference>
<dbReference type="CDD" id="cd15556">
    <property type="entry name" value="PHD_MMD1_like"/>
    <property type="match status" value="1"/>
</dbReference>
<dbReference type="Gene3D" id="3.30.40.10">
    <property type="entry name" value="Zinc/RING finger domain, C3HC4 (zinc finger)"/>
    <property type="match status" value="2"/>
</dbReference>
<feature type="region of interest" description="Disordered" evidence="5">
    <location>
        <begin position="428"/>
        <end position="687"/>
    </location>
</feature>
<feature type="region of interest" description="Disordered" evidence="5">
    <location>
        <begin position="248"/>
        <end position="302"/>
    </location>
</feature>
<dbReference type="PROSITE" id="PS50016">
    <property type="entry name" value="ZF_PHD_2"/>
    <property type="match status" value="1"/>
</dbReference>
<feature type="compositionally biased region" description="Polar residues" evidence="5">
    <location>
        <begin position="578"/>
        <end position="592"/>
    </location>
</feature>
<dbReference type="PANTHER" id="PTHR46201:SF9">
    <property type="entry name" value="PHD FINGER PROTEIN MALE MEIOCYTE DEATH 1"/>
    <property type="match status" value="1"/>
</dbReference>
<feature type="compositionally biased region" description="Basic and acidic residues" evidence="5">
    <location>
        <begin position="248"/>
        <end position="261"/>
    </location>
</feature>
<feature type="compositionally biased region" description="Low complexity" evidence="5">
    <location>
        <begin position="155"/>
        <end position="165"/>
    </location>
</feature>
<gene>
    <name evidence="7" type="ORF">Plil01_000467600</name>
</gene>
<evidence type="ECO:0000256" key="3">
    <source>
        <dbReference type="ARBA" id="ARBA00022833"/>
    </source>
</evidence>
<dbReference type="AlphaFoldDB" id="A0A9W6THF4"/>
<name>A0A9W6THF4_9STRA</name>
<keyword evidence="8" id="KW-1185">Reference proteome</keyword>
<evidence type="ECO:0000256" key="2">
    <source>
        <dbReference type="ARBA" id="ARBA00022771"/>
    </source>
</evidence>
<feature type="compositionally biased region" description="Polar residues" evidence="5">
    <location>
        <begin position="621"/>
        <end position="633"/>
    </location>
</feature>
<feature type="compositionally biased region" description="Low complexity" evidence="5">
    <location>
        <begin position="460"/>
        <end position="474"/>
    </location>
</feature>
<dbReference type="Proteomes" id="UP001165083">
    <property type="component" value="Unassembled WGS sequence"/>
</dbReference>
<keyword evidence="2 4" id="KW-0863">Zinc-finger</keyword>
<feature type="compositionally biased region" description="Pro residues" evidence="5">
    <location>
        <begin position="506"/>
        <end position="531"/>
    </location>
</feature>
<dbReference type="PANTHER" id="PTHR46201">
    <property type="entry name" value="PHD FINGER PROTEIN MALE MEIOCYTE DEATH 1-RELATED"/>
    <property type="match status" value="1"/>
</dbReference>
<evidence type="ECO:0000259" key="6">
    <source>
        <dbReference type="PROSITE" id="PS50016"/>
    </source>
</evidence>
<dbReference type="InterPro" id="IPR013083">
    <property type="entry name" value="Znf_RING/FYVE/PHD"/>
</dbReference>
<feature type="compositionally biased region" description="Acidic residues" evidence="5">
    <location>
        <begin position="193"/>
        <end position="206"/>
    </location>
</feature>
<feature type="compositionally biased region" description="Basic residues" evidence="5">
    <location>
        <begin position="677"/>
        <end position="687"/>
    </location>
</feature>
<organism evidence="7 8">
    <name type="scientific">Phytophthora lilii</name>
    <dbReference type="NCBI Taxonomy" id="2077276"/>
    <lineage>
        <taxon>Eukaryota</taxon>
        <taxon>Sar</taxon>
        <taxon>Stramenopiles</taxon>
        <taxon>Oomycota</taxon>
        <taxon>Peronosporomycetes</taxon>
        <taxon>Peronosporales</taxon>
        <taxon>Peronosporaceae</taxon>
        <taxon>Phytophthora</taxon>
    </lineage>
</organism>
<dbReference type="EMBL" id="BSXW01000194">
    <property type="protein sequence ID" value="GMF14306.1"/>
    <property type="molecule type" value="Genomic_DNA"/>
</dbReference>
<dbReference type="SUPFAM" id="SSF57903">
    <property type="entry name" value="FYVE/PHD zinc finger"/>
    <property type="match status" value="2"/>
</dbReference>
<dbReference type="GO" id="GO:0008270">
    <property type="term" value="F:zinc ion binding"/>
    <property type="evidence" value="ECO:0007669"/>
    <property type="project" value="UniProtKB-KW"/>
</dbReference>
<feature type="compositionally biased region" description="Basic residues" evidence="5">
    <location>
        <begin position="545"/>
        <end position="554"/>
    </location>
</feature>
<dbReference type="OrthoDB" id="5876800at2759"/>
<accession>A0A9W6THF4</accession>
<keyword evidence="1" id="KW-0479">Metal-binding</keyword>
<protein>
    <submittedName>
        <fullName evidence="7">Unnamed protein product</fullName>
    </submittedName>
</protein>
<evidence type="ECO:0000256" key="1">
    <source>
        <dbReference type="ARBA" id="ARBA00022723"/>
    </source>
</evidence>
<dbReference type="InterPro" id="IPR001965">
    <property type="entry name" value="Znf_PHD"/>
</dbReference>
<dbReference type="InterPro" id="IPR011011">
    <property type="entry name" value="Znf_FYVE_PHD"/>
</dbReference>
<keyword evidence="3" id="KW-0862">Zinc</keyword>
<evidence type="ECO:0000256" key="5">
    <source>
        <dbReference type="SAM" id="MobiDB-lite"/>
    </source>
</evidence>
<feature type="compositionally biased region" description="Basic and acidic residues" evidence="5">
    <location>
        <begin position="489"/>
        <end position="502"/>
    </location>
</feature>
<evidence type="ECO:0000256" key="4">
    <source>
        <dbReference type="PROSITE-ProRule" id="PRU00146"/>
    </source>
</evidence>
<feature type="region of interest" description="Disordered" evidence="5">
    <location>
        <begin position="57"/>
        <end position="216"/>
    </location>
</feature>
<evidence type="ECO:0000313" key="7">
    <source>
        <dbReference type="EMBL" id="GMF14306.1"/>
    </source>
</evidence>
<dbReference type="CDD" id="cd15489">
    <property type="entry name" value="PHD_SF"/>
    <property type="match status" value="1"/>
</dbReference>